<dbReference type="Proteomes" id="UP001220670">
    <property type="component" value="Unassembled WGS sequence"/>
</dbReference>
<organism evidence="3 4">
    <name type="scientific">Limosilactobacillus mucosae</name>
    <name type="common">Lactobacillus mucosae</name>
    <dbReference type="NCBI Taxonomy" id="97478"/>
    <lineage>
        <taxon>Bacteria</taxon>
        <taxon>Bacillati</taxon>
        <taxon>Bacillota</taxon>
        <taxon>Bacilli</taxon>
        <taxon>Lactobacillales</taxon>
        <taxon>Lactobacillaceae</taxon>
        <taxon>Limosilactobacillus</taxon>
    </lineage>
</organism>
<feature type="domain" description="Competence protein CoiA-like N-terminal" evidence="2">
    <location>
        <begin position="16"/>
        <end position="55"/>
    </location>
</feature>
<evidence type="ECO:0000313" key="3">
    <source>
        <dbReference type="EMBL" id="MDC2828919.1"/>
    </source>
</evidence>
<dbReference type="RefSeq" id="WP_272208309.1">
    <property type="nucleotide sequence ID" value="NZ_JAQOMV010000035.1"/>
</dbReference>
<gene>
    <name evidence="3" type="ORF">PO250_00930</name>
</gene>
<accession>A0AAJ1HQP2</accession>
<proteinExistence type="predicted"/>
<comment type="caution">
    <text evidence="3">The sequence shown here is derived from an EMBL/GenBank/DDBJ whole genome shotgun (WGS) entry which is preliminary data.</text>
</comment>
<dbReference type="EMBL" id="JAQONE010000002">
    <property type="protein sequence ID" value="MDC2828919.1"/>
    <property type="molecule type" value="Genomic_DNA"/>
</dbReference>
<dbReference type="InterPro" id="IPR010330">
    <property type="entry name" value="CoiA_nuc"/>
</dbReference>
<reference evidence="3" key="1">
    <citation type="submission" date="2023-01" db="EMBL/GenBank/DDBJ databases">
        <title>Genome analysis of 13 Lactobacillus isolated from gut of wild boar.</title>
        <authorList>
            <person name="Papp P."/>
            <person name="Libisch B."/>
            <person name="Nagy T."/>
            <person name="Olasz F."/>
        </authorList>
    </citation>
    <scope>NUCLEOTIDE SEQUENCE</scope>
    <source>
        <strain evidence="3">F146</strain>
    </source>
</reference>
<evidence type="ECO:0000259" key="1">
    <source>
        <dbReference type="Pfam" id="PF06054"/>
    </source>
</evidence>
<dbReference type="AlphaFoldDB" id="A0AAJ1HQP2"/>
<evidence type="ECO:0000313" key="4">
    <source>
        <dbReference type="Proteomes" id="UP001220670"/>
    </source>
</evidence>
<dbReference type="Pfam" id="PF06054">
    <property type="entry name" value="CoiA_nuc"/>
    <property type="match status" value="1"/>
</dbReference>
<feature type="domain" description="Competence protein CoiA nuclease-like" evidence="1">
    <location>
        <begin position="57"/>
        <end position="147"/>
    </location>
</feature>
<protein>
    <submittedName>
        <fullName evidence="3">Competence protein CoiA family protein</fullName>
    </submittedName>
</protein>
<evidence type="ECO:0000259" key="2">
    <source>
        <dbReference type="Pfam" id="PF25164"/>
    </source>
</evidence>
<dbReference type="InterPro" id="IPR057253">
    <property type="entry name" value="CoiA-like_N"/>
</dbReference>
<name>A0AAJ1HQP2_LIMMU</name>
<sequence>MQTALWNDQLVWAQNEVKKTQRTYYCPDCGQRVHLCQGSDHRPYFAHYAKRRCDANETIIHQLGKHQIERWLALQGWSSYSEVYLPTVRQRPDVLTRINDQWIAIEFQCSPLSVKRLIERNQGYAKLGIAYRWFLGPTYAHQLRPYKAAQFLQWHEQQLTLPFWDLSRQQPNYQRKRPISRIEMGRQDVWQVLIQQTRQLQRQVYFAAPRLRRLADQAYLMGHGTLSTCPLVAHDTHPQWDLMAESPLEWRVSVILSLEQCTLGQGWSWSEWYDLLNQSVKWLPLPCLSPAQINLVRHRLLACYTQELALAGIIRCQTQVKIIQRPRWFKSYEHKLGYLKQLANI</sequence>
<dbReference type="Pfam" id="PF25164">
    <property type="entry name" value="CoiA_N"/>
    <property type="match status" value="1"/>
</dbReference>